<protein>
    <submittedName>
        <fullName evidence="4">Imidazoleglycerol-phosphate dehydratase</fullName>
    </submittedName>
</protein>
<dbReference type="GO" id="GO:0000105">
    <property type="term" value="P:L-histidine biosynthetic process"/>
    <property type="evidence" value="ECO:0007669"/>
    <property type="project" value="UniProtKB-KW"/>
</dbReference>
<evidence type="ECO:0000313" key="4">
    <source>
        <dbReference type="EMBL" id="PTQ50949.1"/>
    </source>
</evidence>
<dbReference type="Pfam" id="PF00475">
    <property type="entry name" value="IGPD"/>
    <property type="match status" value="1"/>
</dbReference>
<dbReference type="Gene3D" id="3.30.230.40">
    <property type="entry name" value="Imidazole glycerol phosphate dehydratase, domain 1"/>
    <property type="match status" value="2"/>
</dbReference>
<dbReference type="PANTHER" id="PTHR23133:SF2">
    <property type="entry name" value="IMIDAZOLEGLYCEROL-PHOSPHATE DEHYDRATASE"/>
    <property type="match status" value="1"/>
</dbReference>
<dbReference type="AlphaFoldDB" id="A0A2T5G448"/>
<evidence type="ECO:0000256" key="1">
    <source>
        <dbReference type="ARBA" id="ARBA00022605"/>
    </source>
</evidence>
<name>A0A2T5G448_9BACL</name>
<proteinExistence type="predicted"/>
<keyword evidence="3" id="KW-0456">Lyase</keyword>
<dbReference type="Proteomes" id="UP000244016">
    <property type="component" value="Unassembled WGS sequence"/>
</dbReference>
<dbReference type="InterPro" id="IPR000807">
    <property type="entry name" value="ImidazoleglycerolP_deHydtase"/>
</dbReference>
<dbReference type="PANTHER" id="PTHR23133">
    <property type="entry name" value="IMIDAZOLEGLYCEROL-PHOSPHATE DEHYDRATASE HIS7"/>
    <property type="match status" value="1"/>
</dbReference>
<sequence>MMRMKDAEIRSEGFPRVRVTRTTRESRVVVGLAVRGATPDVKFALRTPHPFFSHMLEQVAWRSGLGIEVDVELAHFSLRHLVTEDVGTAFGRAAARLHDRLAERGVRGFAHAYAALDEALARAVLAFEGRAYLHLDVDERFPEETEGVSSEDLVAFFEGFVQGAGATLHLDLLRARPRHGHHLWEALFRAFGMALGDALSPSPERRGLSAGVAGRADYDVADE</sequence>
<reference evidence="4 5" key="1">
    <citation type="submission" date="2017-08" db="EMBL/GenBank/DDBJ databases">
        <title>Burning lignite coal seam in the remote Altai Mountains harbors a hydrogen-driven thermophilic microbial community.</title>
        <authorList>
            <person name="Kadnikov V.V."/>
            <person name="Mardanov A.V."/>
            <person name="Ivasenko D."/>
            <person name="Beletsky A.V."/>
            <person name="Karnachuk O.V."/>
            <person name="Ravin N.V."/>
        </authorList>
    </citation>
    <scope>NUCLEOTIDE SEQUENCE [LARGE SCALE GENOMIC DNA]</scope>
    <source>
        <strain evidence="4">AL31</strain>
    </source>
</reference>
<dbReference type="InterPro" id="IPR038494">
    <property type="entry name" value="IGPD_sf"/>
</dbReference>
<dbReference type="GO" id="GO:0004424">
    <property type="term" value="F:imidazoleglycerol-phosphate dehydratase activity"/>
    <property type="evidence" value="ECO:0007669"/>
    <property type="project" value="InterPro"/>
</dbReference>
<dbReference type="SUPFAM" id="SSF54211">
    <property type="entry name" value="Ribosomal protein S5 domain 2-like"/>
    <property type="match status" value="2"/>
</dbReference>
<evidence type="ECO:0000256" key="3">
    <source>
        <dbReference type="ARBA" id="ARBA00023239"/>
    </source>
</evidence>
<keyword evidence="1" id="KW-0028">Amino-acid biosynthesis</keyword>
<keyword evidence="2" id="KW-0368">Histidine biosynthesis</keyword>
<accession>A0A2T5G448</accession>
<organism evidence="4 5">
    <name type="scientific">Brockia lithotrophica</name>
    <dbReference type="NCBI Taxonomy" id="933949"/>
    <lineage>
        <taxon>Bacteria</taxon>
        <taxon>Bacillati</taxon>
        <taxon>Bacillota</taxon>
        <taxon>Bacilli</taxon>
        <taxon>Bacillales</taxon>
        <taxon>Bacillales Family X. Incertae Sedis</taxon>
        <taxon>Brockia</taxon>
    </lineage>
</organism>
<gene>
    <name evidence="4" type="ORF">BLITH_1187</name>
</gene>
<comment type="caution">
    <text evidence="4">The sequence shown here is derived from an EMBL/GenBank/DDBJ whole genome shotgun (WGS) entry which is preliminary data.</text>
</comment>
<evidence type="ECO:0000313" key="5">
    <source>
        <dbReference type="Proteomes" id="UP000244016"/>
    </source>
</evidence>
<dbReference type="EMBL" id="PEBW01000008">
    <property type="protein sequence ID" value="PTQ50949.1"/>
    <property type="molecule type" value="Genomic_DNA"/>
</dbReference>
<evidence type="ECO:0000256" key="2">
    <source>
        <dbReference type="ARBA" id="ARBA00023102"/>
    </source>
</evidence>
<dbReference type="InterPro" id="IPR020568">
    <property type="entry name" value="Ribosomal_Su5_D2-typ_SF"/>
</dbReference>